<dbReference type="OrthoDB" id="5135333at2759"/>
<evidence type="ECO:0000259" key="1">
    <source>
        <dbReference type="Pfam" id="PF06985"/>
    </source>
</evidence>
<dbReference type="EMBL" id="JAGMWT010000013">
    <property type="protein sequence ID" value="KAH7117594.1"/>
    <property type="molecule type" value="Genomic_DNA"/>
</dbReference>
<dbReference type="InterPro" id="IPR010730">
    <property type="entry name" value="HET"/>
</dbReference>
<dbReference type="PANTHER" id="PTHR33112:SF14">
    <property type="entry name" value="HETEROKARYON INCOMPATIBILITY DOMAIN-CONTAINING PROTEIN"/>
    <property type="match status" value="1"/>
</dbReference>
<protein>
    <submittedName>
        <fullName evidence="2">Heterokaryon incompatibility protein-domain-containing protein</fullName>
    </submittedName>
</protein>
<dbReference type="PANTHER" id="PTHR33112">
    <property type="entry name" value="DOMAIN PROTEIN, PUTATIVE-RELATED"/>
    <property type="match status" value="1"/>
</dbReference>
<sequence>MEQLCATCNTIPFLSLTMPTASDILAKRALVRKGTASSDFLPFPKSVVDPRDIDLGCLSDIQKRSAHCPLCALIHSTVCHRGARYYDNRPIPANDSNVIFKATVDLRFFAYITETATDSAVTNAPGRLFIPRRLDISVTLREGVFFDSVWMEPRTLAHYGRIAQACHVRDFYEEDEEEIGKEGVGSPSQRWERQPNMLFGGRKRPEVIDPVLLRRWMAICENEHEDICHESEDTYVDGESPSYVREGMRLIDVERKCIVSAAGDKLLGAKYASLSYTWGIAKQVKLTWDNQHEMETPGAFSKIRLPQTIQDAIDLVELLGLKWIWVDALCIMQGESESDLEDKKVQLANMGNIYSGAFLTIVAASGDNADTGLSGIRPGSRLFQQRIVKIIPEDADSKHAGLSLLSTCASRPVSLMGNGFRDEDADLSAWNTRAWTFQERYLSRRCIVITPEQTYWSCDGGLFCEESFFEHPNLYEKGVFDTPLKVELWGGSVGPLHLKSLDGPVSRINMTKSIFWSTYKAAVLDYSKRQMSFRGDVHDAISAVIDAFGQLSGDQFRWGHPDSRFGNSLAWSSPGSESKLHRRTAKTTLPMTVLNRRVQLPSWSWMGWVGAVSVPVGDQQLEMETTTIMCYEHHTSPLTFMPIHGTTRFDHRSSDWTKTTFQASPTWQKDLTMVTSREIKTQLPQISESELQDIPDGHVIFFWTSSAHFTIERPLDWELEPEKRGSEYLQLPTVKDYTGRPVGNINRLGTDHWVDIEQSTGMHEFVAISRRQVPQLPDEPAIVTALQITWVKGFAERVNVAEIEEKAWIAAGPVWKLIALA</sequence>
<evidence type="ECO:0000313" key="2">
    <source>
        <dbReference type="EMBL" id="KAH7117594.1"/>
    </source>
</evidence>
<reference evidence="2" key="1">
    <citation type="journal article" date="2021" name="Nat. Commun.">
        <title>Genetic determinants of endophytism in the Arabidopsis root mycobiome.</title>
        <authorList>
            <person name="Mesny F."/>
            <person name="Miyauchi S."/>
            <person name="Thiergart T."/>
            <person name="Pickel B."/>
            <person name="Atanasova L."/>
            <person name="Karlsson M."/>
            <person name="Huettel B."/>
            <person name="Barry K.W."/>
            <person name="Haridas S."/>
            <person name="Chen C."/>
            <person name="Bauer D."/>
            <person name="Andreopoulos W."/>
            <person name="Pangilinan J."/>
            <person name="LaButti K."/>
            <person name="Riley R."/>
            <person name="Lipzen A."/>
            <person name="Clum A."/>
            <person name="Drula E."/>
            <person name="Henrissat B."/>
            <person name="Kohler A."/>
            <person name="Grigoriev I.V."/>
            <person name="Martin F.M."/>
            <person name="Hacquard S."/>
        </authorList>
    </citation>
    <scope>NUCLEOTIDE SEQUENCE</scope>
    <source>
        <strain evidence="2">MPI-CAGE-CH-0243</strain>
    </source>
</reference>
<feature type="domain" description="Heterokaryon incompatibility" evidence="1">
    <location>
        <begin position="271"/>
        <end position="439"/>
    </location>
</feature>
<proteinExistence type="predicted"/>
<comment type="caution">
    <text evidence="2">The sequence shown here is derived from an EMBL/GenBank/DDBJ whole genome shotgun (WGS) entry which is preliminary data.</text>
</comment>
<name>A0A9P9DEA6_9PLEO</name>
<accession>A0A9P9DEA6</accession>
<gene>
    <name evidence="2" type="ORF">B0J11DRAFT_88393</name>
</gene>
<dbReference type="Proteomes" id="UP000700596">
    <property type="component" value="Unassembled WGS sequence"/>
</dbReference>
<dbReference type="AlphaFoldDB" id="A0A9P9DEA6"/>
<keyword evidence="3" id="KW-1185">Reference proteome</keyword>
<organism evidence="2 3">
    <name type="scientific">Dendryphion nanum</name>
    <dbReference type="NCBI Taxonomy" id="256645"/>
    <lineage>
        <taxon>Eukaryota</taxon>
        <taxon>Fungi</taxon>
        <taxon>Dikarya</taxon>
        <taxon>Ascomycota</taxon>
        <taxon>Pezizomycotina</taxon>
        <taxon>Dothideomycetes</taxon>
        <taxon>Pleosporomycetidae</taxon>
        <taxon>Pleosporales</taxon>
        <taxon>Torulaceae</taxon>
        <taxon>Dendryphion</taxon>
    </lineage>
</organism>
<dbReference type="Pfam" id="PF06985">
    <property type="entry name" value="HET"/>
    <property type="match status" value="1"/>
</dbReference>
<evidence type="ECO:0000313" key="3">
    <source>
        <dbReference type="Proteomes" id="UP000700596"/>
    </source>
</evidence>